<proteinExistence type="predicted"/>
<dbReference type="InterPro" id="IPR002317">
    <property type="entry name" value="Ser-tRNA-ligase_type_1"/>
</dbReference>
<evidence type="ECO:0000313" key="2">
    <source>
        <dbReference type="EMBL" id="KAF7233113.1"/>
    </source>
</evidence>
<dbReference type="GO" id="GO:0005524">
    <property type="term" value="F:ATP binding"/>
    <property type="evidence" value="ECO:0007669"/>
    <property type="project" value="InterPro"/>
</dbReference>
<dbReference type="AlphaFoldDB" id="A0A8S9YD80"/>
<dbReference type="EMBL" id="JTDE01021300">
    <property type="protein sequence ID" value="KAF7233113.1"/>
    <property type="molecule type" value="Genomic_DNA"/>
</dbReference>
<accession>A0A8S9YD80</accession>
<keyword evidence="1" id="KW-0175">Coiled coil</keyword>
<dbReference type="Proteomes" id="UP000822476">
    <property type="component" value="Unassembled WGS sequence"/>
</dbReference>
<evidence type="ECO:0008006" key="4">
    <source>
        <dbReference type="Google" id="ProtNLM"/>
    </source>
</evidence>
<dbReference type="SUPFAM" id="SSF46589">
    <property type="entry name" value="tRNA-binding arm"/>
    <property type="match status" value="1"/>
</dbReference>
<evidence type="ECO:0000313" key="3">
    <source>
        <dbReference type="Proteomes" id="UP000822476"/>
    </source>
</evidence>
<dbReference type="GO" id="GO:0006434">
    <property type="term" value="P:seryl-tRNA aminoacylation"/>
    <property type="evidence" value="ECO:0007669"/>
    <property type="project" value="InterPro"/>
</dbReference>
<name>A0A8S9YD80_9TREM</name>
<reference evidence="2" key="1">
    <citation type="submission" date="2019-07" db="EMBL/GenBank/DDBJ databases">
        <title>Annotation for the trematode Paragonimus miyazaki's.</title>
        <authorList>
            <person name="Choi Y.-J."/>
        </authorList>
    </citation>
    <scope>NUCLEOTIDE SEQUENCE</scope>
    <source>
        <strain evidence="2">Japan</strain>
    </source>
</reference>
<gene>
    <name evidence="2" type="ORF">EG68_07100</name>
</gene>
<sequence length="498" mass="57113">MLRNVWTRYRVISFRHSRKYSSVESEEISTPFFDEYDETSRIHQVPPTGSALFRESEHFTPLVKPDPKFYWDAIQHSLNARGLSDQFNLEQLRDLRRQIEDIHEQIGLVEAKRKEHQKVYEATKQDSEDARLQARRLRTEYQQLKRLARELLPQFLRPALAIPNVLHTDCPVTDKSRLVLQFIQHPVGKAIEWSTVQDDLHITPIGVYLTGQLTHIERTHLNLACERWLHGDFTVPNYLIRLSDIVRGPVVEGSSWFPMEEAIRLEPSHSDLVRIPSESDSVSSSARFLVNPYTSCYLVGSASLPSFVAYLMRQKLKTDTPLPLRLVSLGTFYDRRNSSANTTRQTAVGLHSPRFVQGKQLSVMELSSSWHSCESGFHQLVDDVCRFWANYQPTWPLRLVYVSAKALAPCEMIRAVVELIPNDNDNATQNGRICPIQLASVSLLDDWVSRRVLAKVDRMATDGDQVSSYVRMNYVQVIDFNSLLNAFQQTGTLTVSSL</sequence>
<feature type="coiled-coil region" evidence="1">
    <location>
        <begin position="92"/>
        <end position="147"/>
    </location>
</feature>
<dbReference type="GO" id="GO:0004828">
    <property type="term" value="F:serine-tRNA ligase activity"/>
    <property type="evidence" value="ECO:0007669"/>
    <property type="project" value="InterPro"/>
</dbReference>
<dbReference type="OrthoDB" id="24683at2759"/>
<comment type="caution">
    <text evidence="2">The sequence shown here is derived from an EMBL/GenBank/DDBJ whole genome shotgun (WGS) entry which is preliminary data.</text>
</comment>
<dbReference type="InterPro" id="IPR010978">
    <property type="entry name" value="tRNA-bd_arm"/>
</dbReference>
<protein>
    <recommendedName>
        <fullName evidence="4">Seryl-tRNA synthetase</fullName>
    </recommendedName>
</protein>
<organism evidence="2 3">
    <name type="scientific">Paragonimus skrjabini miyazakii</name>
    <dbReference type="NCBI Taxonomy" id="59628"/>
    <lineage>
        <taxon>Eukaryota</taxon>
        <taxon>Metazoa</taxon>
        <taxon>Spiralia</taxon>
        <taxon>Lophotrochozoa</taxon>
        <taxon>Platyhelminthes</taxon>
        <taxon>Trematoda</taxon>
        <taxon>Digenea</taxon>
        <taxon>Plagiorchiida</taxon>
        <taxon>Troglotremata</taxon>
        <taxon>Troglotrematidae</taxon>
        <taxon>Paragonimus</taxon>
    </lineage>
</organism>
<dbReference type="PANTHER" id="PTHR11778">
    <property type="entry name" value="SERYL-TRNA SYNTHETASE"/>
    <property type="match status" value="1"/>
</dbReference>
<evidence type="ECO:0000256" key="1">
    <source>
        <dbReference type="SAM" id="Coils"/>
    </source>
</evidence>
<keyword evidence="3" id="KW-1185">Reference proteome</keyword>